<dbReference type="InterPro" id="IPR002575">
    <property type="entry name" value="Aminoglycoside_PTrfase"/>
</dbReference>
<dbReference type="RefSeq" id="WP_164209821.1">
    <property type="nucleotide sequence ID" value="NZ_JAAGSC010000031.1"/>
</dbReference>
<evidence type="ECO:0000313" key="2">
    <source>
        <dbReference type="EMBL" id="NDY94521.1"/>
    </source>
</evidence>
<dbReference type="GO" id="GO:0016740">
    <property type="term" value="F:transferase activity"/>
    <property type="evidence" value="ECO:0007669"/>
    <property type="project" value="UniProtKB-KW"/>
</dbReference>
<feature type="domain" description="Aminoglycoside phosphotransferase" evidence="1">
    <location>
        <begin position="44"/>
        <end position="279"/>
    </location>
</feature>
<keyword evidence="2" id="KW-0808">Transferase</keyword>
<dbReference type="Gene3D" id="3.90.1200.10">
    <property type="match status" value="1"/>
</dbReference>
<dbReference type="EMBL" id="JAAGSC010000031">
    <property type="protein sequence ID" value="NDY94521.1"/>
    <property type="molecule type" value="Genomic_DNA"/>
</dbReference>
<gene>
    <name evidence="2" type="ORF">G3I74_02085</name>
</gene>
<name>A0A845V2M1_9GAMM</name>
<dbReference type="InterPro" id="IPR041726">
    <property type="entry name" value="ACAD10_11_N"/>
</dbReference>
<organism evidence="2 3">
    <name type="scientific">Wenzhouxiangella limi</name>
    <dbReference type="NCBI Taxonomy" id="2707351"/>
    <lineage>
        <taxon>Bacteria</taxon>
        <taxon>Pseudomonadati</taxon>
        <taxon>Pseudomonadota</taxon>
        <taxon>Gammaproteobacteria</taxon>
        <taxon>Chromatiales</taxon>
        <taxon>Wenzhouxiangellaceae</taxon>
        <taxon>Wenzhouxiangella</taxon>
    </lineage>
</organism>
<dbReference type="CDD" id="cd05154">
    <property type="entry name" value="ACAD10_11_N-like"/>
    <property type="match status" value="1"/>
</dbReference>
<protein>
    <submittedName>
        <fullName evidence="2">Phosphotransferase family protein</fullName>
    </submittedName>
</protein>
<reference evidence="2 3" key="1">
    <citation type="submission" date="2020-02" db="EMBL/GenBank/DDBJ databases">
        <authorList>
            <person name="Zhang X.-Y."/>
        </authorList>
    </citation>
    <scope>NUCLEOTIDE SEQUENCE [LARGE SCALE GENOMIC DNA]</scope>
    <source>
        <strain evidence="2 3">C33</strain>
    </source>
</reference>
<dbReference type="SUPFAM" id="SSF56112">
    <property type="entry name" value="Protein kinase-like (PK-like)"/>
    <property type="match status" value="1"/>
</dbReference>
<dbReference type="PANTHER" id="PTHR47829:SF1">
    <property type="entry name" value="HAD FAMILY PHOSPHATASE"/>
    <property type="match status" value="1"/>
</dbReference>
<proteinExistence type="predicted"/>
<dbReference type="PANTHER" id="PTHR47829">
    <property type="entry name" value="HYDROLASE, PUTATIVE (AFU_ORTHOLOGUE AFUA_1G12880)-RELATED"/>
    <property type="match status" value="1"/>
</dbReference>
<comment type="caution">
    <text evidence="2">The sequence shown here is derived from an EMBL/GenBank/DDBJ whole genome shotgun (WGS) entry which is preliminary data.</text>
</comment>
<evidence type="ECO:0000313" key="3">
    <source>
        <dbReference type="Proteomes" id="UP000484885"/>
    </source>
</evidence>
<dbReference type="Proteomes" id="UP000484885">
    <property type="component" value="Unassembled WGS sequence"/>
</dbReference>
<dbReference type="Pfam" id="PF01636">
    <property type="entry name" value="APH"/>
    <property type="match status" value="1"/>
</dbReference>
<dbReference type="InterPro" id="IPR011009">
    <property type="entry name" value="Kinase-like_dom_sf"/>
</dbReference>
<accession>A0A845V2M1</accession>
<sequence>MSVSSTSSGLLDRPRPLRQEDRFDVDAVDEWLKARIDGLEGAPEVEQFSRGASNLTYRLRYPDRDLILRRPPPGTKAKSAHNMVREYKVQKALKPAYPYVPEMLALCTDESVIGSDFYVMEQLEGIILRANLPEGLALDPEQARRLSTAAVDRLIDLHQVDVQAAGLEKLGKGAGYNRRQIEGWSERFKRAKTWNVLPGRSVMRWLAERVPDEVAIRVIHGDFRFDNLVLDPDDPLKIIGVLDWELATLGDPLMDLGNSMAYWVQADDEKYFKGFRRQPTHVPGMLTRTEVVEYYCDKTGFRPENWAFYEVYGLFRLAVIAQQIYYRYHKGQTRNPQFRHFWLAVNYLMWRCRRIIGKADRA</sequence>
<keyword evidence="3" id="KW-1185">Reference proteome</keyword>
<evidence type="ECO:0000259" key="1">
    <source>
        <dbReference type="Pfam" id="PF01636"/>
    </source>
</evidence>
<dbReference type="InterPro" id="IPR052898">
    <property type="entry name" value="ACAD10-like"/>
</dbReference>
<dbReference type="AlphaFoldDB" id="A0A845V2M1"/>
<dbReference type="Gene3D" id="3.30.200.20">
    <property type="entry name" value="Phosphorylase Kinase, domain 1"/>
    <property type="match status" value="1"/>
</dbReference>